<gene>
    <name evidence="1" type="ORF">CEXT_337921</name>
</gene>
<sequence length="116" mass="13279">MDGFDEVDHHCLVTLCASSEIVFWFLRFRGGINVVKEIEFWDVWQESPSIASVEVFGGKKSMISISASCDPEIYLVGICDFSKLLLFELPSGEIGNNFRLCSRNRVLDKIVQEWRQ</sequence>
<accession>A0AAV4W627</accession>
<dbReference type="Proteomes" id="UP001054945">
    <property type="component" value="Unassembled WGS sequence"/>
</dbReference>
<comment type="caution">
    <text evidence="1">The sequence shown here is derived from an EMBL/GenBank/DDBJ whole genome shotgun (WGS) entry which is preliminary data.</text>
</comment>
<name>A0AAV4W627_CAEEX</name>
<evidence type="ECO:0000313" key="1">
    <source>
        <dbReference type="EMBL" id="GIY78201.1"/>
    </source>
</evidence>
<evidence type="ECO:0000313" key="2">
    <source>
        <dbReference type="Proteomes" id="UP001054945"/>
    </source>
</evidence>
<keyword evidence="2" id="KW-1185">Reference proteome</keyword>
<protein>
    <submittedName>
        <fullName evidence="1">Uncharacterized protein</fullName>
    </submittedName>
</protein>
<reference evidence="1 2" key="1">
    <citation type="submission" date="2021-06" db="EMBL/GenBank/DDBJ databases">
        <title>Caerostris extrusa draft genome.</title>
        <authorList>
            <person name="Kono N."/>
            <person name="Arakawa K."/>
        </authorList>
    </citation>
    <scope>NUCLEOTIDE SEQUENCE [LARGE SCALE GENOMIC DNA]</scope>
</reference>
<proteinExistence type="predicted"/>
<dbReference type="EMBL" id="BPLR01015728">
    <property type="protein sequence ID" value="GIY78201.1"/>
    <property type="molecule type" value="Genomic_DNA"/>
</dbReference>
<dbReference type="AlphaFoldDB" id="A0AAV4W627"/>
<organism evidence="1 2">
    <name type="scientific">Caerostris extrusa</name>
    <name type="common">Bark spider</name>
    <name type="synonym">Caerostris bankana</name>
    <dbReference type="NCBI Taxonomy" id="172846"/>
    <lineage>
        <taxon>Eukaryota</taxon>
        <taxon>Metazoa</taxon>
        <taxon>Ecdysozoa</taxon>
        <taxon>Arthropoda</taxon>
        <taxon>Chelicerata</taxon>
        <taxon>Arachnida</taxon>
        <taxon>Araneae</taxon>
        <taxon>Araneomorphae</taxon>
        <taxon>Entelegynae</taxon>
        <taxon>Araneoidea</taxon>
        <taxon>Araneidae</taxon>
        <taxon>Caerostris</taxon>
    </lineage>
</organism>